<gene>
    <name evidence="2" type="ORF">LCGC14_3081570</name>
</gene>
<reference evidence="2" key="1">
    <citation type="journal article" date="2015" name="Nature">
        <title>Complex archaea that bridge the gap between prokaryotes and eukaryotes.</title>
        <authorList>
            <person name="Spang A."/>
            <person name="Saw J.H."/>
            <person name="Jorgensen S.L."/>
            <person name="Zaremba-Niedzwiedzka K."/>
            <person name="Martijn J."/>
            <person name="Lind A.E."/>
            <person name="van Eijk R."/>
            <person name="Schleper C."/>
            <person name="Guy L."/>
            <person name="Ettema T.J."/>
        </authorList>
    </citation>
    <scope>NUCLEOTIDE SEQUENCE</scope>
</reference>
<protein>
    <submittedName>
        <fullName evidence="2">Uncharacterized protein</fullName>
    </submittedName>
</protein>
<accession>A0A0F8WD29</accession>
<organism evidence="2">
    <name type="scientific">marine sediment metagenome</name>
    <dbReference type="NCBI Taxonomy" id="412755"/>
    <lineage>
        <taxon>unclassified sequences</taxon>
        <taxon>metagenomes</taxon>
        <taxon>ecological metagenomes</taxon>
    </lineage>
</organism>
<sequence>ELDEILAKHPQEPVAPNPELVSGEENKEL</sequence>
<dbReference type="EMBL" id="LAZR01065838">
    <property type="protein sequence ID" value="KKK54747.1"/>
    <property type="molecule type" value="Genomic_DNA"/>
</dbReference>
<comment type="caution">
    <text evidence="2">The sequence shown here is derived from an EMBL/GenBank/DDBJ whole genome shotgun (WGS) entry which is preliminary data.</text>
</comment>
<proteinExistence type="predicted"/>
<evidence type="ECO:0000256" key="1">
    <source>
        <dbReference type="SAM" id="MobiDB-lite"/>
    </source>
</evidence>
<name>A0A0F8WD29_9ZZZZ</name>
<dbReference type="AlphaFoldDB" id="A0A0F8WD29"/>
<feature type="non-terminal residue" evidence="2">
    <location>
        <position position="1"/>
    </location>
</feature>
<feature type="compositionally biased region" description="Basic and acidic residues" evidence="1">
    <location>
        <begin position="1"/>
        <end position="11"/>
    </location>
</feature>
<evidence type="ECO:0000313" key="2">
    <source>
        <dbReference type="EMBL" id="KKK54747.1"/>
    </source>
</evidence>
<feature type="region of interest" description="Disordered" evidence="1">
    <location>
        <begin position="1"/>
        <end position="29"/>
    </location>
</feature>